<name>A0A0N9HU06_9PSEU</name>
<evidence type="ECO:0000256" key="1">
    <source>
        <dbReference type="SAM" id="MobiDB-lite"/>
    </source>
</evidence>
<reference evidence="2 3" key="1">
    <citation type="submission" date="2015-07" db="EMBL/GenBank/DDBJ databases">
        <title>Genome sequencing of Kibdelosporangium phytohabitans.</title>
        <authorList>
            <person name="Qin S."/>
            <person name="Xing K."/>
        </authorList>
    </citation>
    <scope>NUCLEOTIDE SEQUENCE [LARGE SCALE GENOMIC DNA]</scope>
    <source>
        <strain evidence="2 3">KLBMP1111</strain>
    </source>
</reference>
<feature type="compositionally biased region" description="Gly residues" evidence="1">
    <location>
        <begin position="1"/>
        <end position="14"/>
    </location>
</feature>
<protein>
    <submittedName>
        <fullName evidence="2">Uncharacterized protein</fullName>
    </submittedName>
</protein>
<accession>A0A0N9HU06</accession>
<feature type="compositionally biased region" description="Basic and acidic residues" evidence="1">
    <location>
        <begin position="90"/>
        <end position="106"/>
    </location>
</feature>
<evidence type="ECO:0000313" key="2">
    <source>
        <dbReference type="EMBL" id="ALG06940.1"/>
    </source>
</evidence>
<keyword evidence="3" id="KW-1185">Reference proteome</keyword>
<feature type="compositionally biased region" description="Gly residues" evidence="1">
    <location>
        <begin position="34"/>
        <end position="48"/>
    </location>
</feature>
<feature type="region of interest" description="Disordered" evidence="1">
    <location>
        <begin position="1"/>
        <end position="48"/>
    </location>
</feature>
<feature type="compositionally biased region" description="Low complexity" evidence="1">
    <location>
        <begin position="78"/>
        <end position="89"/>
    </location>
</feature>
<dbReference type="AlphaFoldDB" id="A0A0N9HU06"/>
<gene>
    <name evidence="2" type="ORF">AOZ06_08375</name>
</gene>
<evidence type="ECO:0000313" key="3">
    <source>
        <dbReference type="Proteomes" id="UP000063699"/>
    </source>
</evidence>
<feature type="region of interest" description="Disordered" evidence="1">
    <location>
        <begin position="77"/>
        <end position="122"/>
    </location>
</feature>
<proteinExistence type="predicted"/>
<sequence length="122" mass="11945">MHGVVVGGPVGTGSGMPDNDGVLGGAGRWQTGNGEPGGHGSPGGTGASGFVGTTGVVAGCAATRPDEAAAWIASVPPSSTTLTAKTTSARPRDRRACRDVRREREAGGASICRRSGDAEPGC</sequence>
<dbReference type="KEGG" id="kphy:AOZ06_08375"/>
<dbReference type="STRING" id="860235.AOZ06_08375"/>
<dbReference type="Proteomes" id="UP000063699">
    <property type="component" value="Chromosome"/>
</dbReference>
<organism evidence="2 3">
    <name type="scientific">Kibdelosporangium phytohabitans</name>
    <dbReference type="NCBI Taxonomy" id="860235"/>
    <lineage>
        <taxon>Bacteria</taxon>
        <taxon>Bacillati</taxon>
        <taxon>Actinomycetota</taxon>
        <taxon>Actinomycetes</taxon>
        <taxon>Pseudonocardiales</taxon>
        <taxon>Pseudonocardiaceae</taxon>
        <taxon>Kibdelosporangium</taxon>
    </lineage>
</organism>
<dbReference type="EMBL" id="CP012752">
    <property type="protein sequence ID" value="ALG06940.1"/>
    <property type="molecule type" value="Genomic_DNA"/>
</dbReference>